<sequence>MEIRRLQANELKQAIQLSDQTFRKEEHTSMGEAFPQVFSKQLSQSFGAFDGERLISFIGVVPSKMQVGEAELNTFSIGSVCTHTDYRKQGISTAILKEVYDFIDQAKSSLLFVSGDRGLYKRNHCYHFGRVNKYKIDKVSIESKYEGSIREGSSADVFLIDDLIQAKEVKYKSSIWEWSMLFDASGYASIFMMKQTLYVAENDGVVEGYVVLGVDENSAAKRAIVTDWGGNTASLRAIFMELLKKKVVSEIEIAVPWQDSLNDELNDLPFELEQNGGTINIVDAERLIEQLKPYLVKKNPGLAKSLKIYNTDNSNVTLNYNESKITLSPEELVKFLFDFQDDAELGEMQSLFPVPLPSTIGMFYV</sequence>
<organism evidence="2 3">
    <name type="scientific">Virgibacillus kekensis</name>
    <dbReference type="NCBI Taxonomy" id="202261"/>
    <lineage>
        <taxon>Bacteria</taxon>
        <taxon>Bacillati</taxon>
        <taxon>Bacillota</taxon>
        <taxon>Bacilli</taxon>
        <taxon>Bacillales</taxon>
        <taxon>Bacillaceae</taxon>
        <taxon>Virgibacillus</taxon>
    </lineage>
</organism>
<dbReference type="PROSITE" id="PS51186">
    <property type="entry name" value="GNAT"/>
    <property type="match status" value="1"/>
</dbReference>
<dbReference type="SUPFAM" id="SSF55729">
    <property type="entry name" value="Acyl-CoA N-acyltransferases (Nat)"/>
    <property type="match status" value="1"/>
</dbReference>
<name>A0ABV9DGU3_9BACI</name>
<dbReference type="PANTHER" id="PTHR37817:SF1">
    <property type="entry name" value="N-ACETYLTRANSFERASE EIS"/>
    <property type="match status" value="1"/>
</dbReference>
<comment type="caution">
    <text evidence="2">The sequence shown here is derived from an EMBL/GenBank/DDBJ whole genome shotgun (WGS) entry which is preliminary data.</text>
</comment>
<keyword evidence="3" id="KW-1185">Reference proteome</keyword>
<proteinExistence type="predicted"/>
<dbReference type="EC" id="2.3.1.-" evidence="2"/>
<dbReference type="InterPro" id="IPR000182">
    <property type="entry name" value="GNAT_dom"/>
</dbReference>
<dbReference type="EMBL" id="JBHSFU010000004">
    <property type="protein sequence ID" value="MFC4557966.1"/>
    <property type="molecule type" value="Genomic_DNA"/>
</dbReference>
<dbReference type="GO" id="GO:0016746">
    <property type="term" value="F:acyltransferase activity"/>
    <property type="evidence" value="ECO:0007669"/>
    <property type="project" value="UniProtKB-KW"/>
</dbReference>
<gene>
    <name evidence="2" type="ORF">ACFO3D_07065</name>
</gene>
<accession>A0ABV9DGU3</accession>
<protein>
    <submittedName>
        <fullName evidence="2">GNAT family N-acetyltransferase</fullName>
        <ecNumber evidence="2">2.3.1.-</ecNumber>
    </submittedName>
</protein>
<dbReference type="InterPro" id="IPR051554">
    <property type="entry name" value="Acetyltransferase_Eis"/>
</dbReference>
<feature type="domain" description="N-acetyltransferase" evidence="1">
    <location>
        <begin position="1"/>
        <end position="146"/>
    </location>
</feature>
<keyword evidence="2" id="KW-0012">Acyltransferase</keyword>
<evidence type="ECO:0000259" key="1">
    <source>
        <dbReference type="PROSITE" id="PS51186"/>
    </source>
</evidence>
<keyword evidence="2" id="KW-0808">Transferase</keyword>
<dbReference type="PANTHER" id="PTHR37817">
    <property type="entry name" value="N-ACETYLTRANSFERASE EIS"/>
    <property type="match status" value="1"/>
</dbReference>
<dbReference type="Gene3D" id="3.40.630.30">
    <property type="match status" value="1"/>
</dbReference>
<dbReference type="Pfam" id="PF13527">
    <property type="entry name" value="Acetyltransf_9"/>
    <property type="match status" value="1"/>
</dbReference>
<dbReference type="RefSeq" id="WP_390294209.1">
    <property type="nucleotide sequence ID" value="NZ_JBHSFU010000004.1"/>
</dbReference>
<reference evidence="3" key="1">
    <citation type="journal article" date="2019" name="Int. J. Syst. Evol. Microbiol.">
        <title>The Global Catalogue of Microorganisms (GCM) 10K type strain sequencing project: providing services to taxonomists for standard genome sequencing and annotation.</title>
        <authorList>
            <consortium name="The Broad Institute Genomics Platform"/>
            <consortium name="The Broad Institute Genome Sequencing Center for Infectious Disease"/>
            <person name="Wu L."/>
            <person name="Ma J."/>
        </authorList>
    </citation>
    <scope>NUCLEOTIDE SEQUENCE [LARGE SCALE GENOMIC DNA]</scope>
    <source>
        <strain evidence="3">CGMCC 4.7426</strain>
    </source>
</reference>
<dbReference type="Proteomes" id="UP001595989">
    <property type="component" value="Unassembled WGS sequence"/>
</dbReference>
<dbReference type="InterPro" id="IPR016181">
    <property type="entry name" value="Acyl_CoA_acyltransferase"/>
</dbReference>
<dbReference type="CDD" id="cd04301">
    <property type="entry name" value="NAT_SF"/>
    <property type="match status" value="1"/>
</dbReference>
<evidence type="ECO:0000313" key="3">
    <source>
        <dbReference type="Proteomes" id="UP001595989"/>
    </source>
</evidence>
<evidence type="ECO:0000313" key="2">
    <source>
        <dbReference type="EMBL" id="MFC4557966.1"/>
    </source>
</evidence>